<keyword evidence="4" id="KW-1185">Reference proteome</keyword>
<comment type="caution">
    <text evidence="3">The sequence shown here is derived from an EMBL/GenBank/DDBJ whole genome shotgun (WGS) entry which is preliminary data.</text>
</comment>
<name>A0A0R0LWP1_9MICR</name>
<dbReference type="GO" id="GO:0046872">
    <property type="term" value="F:metal ion binding"/>
    <property type="evidence" value="ECO:0007669"/>
    <property type="project" value="UniProtKB-KW"/>
</dbReference>
<dbReference type="OrthoDB" id="2196263at2759"/>
<evidence type="ECO:0000313" key="4">
    <source>
        <dbReference type="Proteomes" id="UP000051530"/>
    </source>
</evidence>
<evidence type="ECO:0000259" key="2">
    <source>
        <dbReference type="Pfam" id="PF22456"/>
    </source>
</evidence>
<dbReference type="AlphaFoldDB" id="A0A0R0LWP1"/>
<dbReference type="InterPro" id="IPR011249">
    <property type="entry name" value="Metalloenz_LuxS/M16"/>
</dbReference>
<protein>
    <recommendedName>
        <fullName evidence="2">Coenzyme PQQ synthesis protein F-like C-terminal lobe domain-containing protein</fullName>
    </recommendedName>
</protein>
<accession>A0A0R0LWP1</accession>
<dbReference type="Proteomes" id="UP000051530">
    <property type="component" value="Unassembled WGS sequence"/>
</dbReference>
<sequence>MIGLALIICQAQIDLIDPITITYDLLQGKIEEKHDHGFKRVFNELDELYFSHSKDLENEISDLEKIIRMGSIISKVSFFKKASKLEMIICGIEDTQIYFDSFKRIVEQLSGDSRVKSDLTICEQFQTNLPVFNYDKDGFLSQKSITALKTIKAKNKASSLFFRIGSGTKNEAISRVMSCILREKFFNKLRTEDKLGYVVFVSYKILRDEFFVSFNVQSEKEVLSEIIKFIHTQDFTIKNVQSIINEIMTQKIDRKSLLKLYTDLISRDVCFKNWHNELCEEIRKVTPEDLKEALKKAEIVLVQSEEFK</sequence>
<dbReference type="EMBL" id="LGUB01000217">
    <property type="protein sequence ID" value="KRH93782.1"/>
    <property type="molecule type" value="Genomic_DNA"/>
</dbReference>
<dbReference type="Gene3D" id="3.30.830.10">
    <property type="entry name" value="Metalloenzyme, LuxS/M16 peptidase-like"/>
    <property type="match status" value="1"/>
</dbReference>
<evidence type="ECO:0000313" key="3">
    <source>
        <dbReference type="EMBL" id="KRH93782.1"/>
    </source>
</evidence>
<feature type="domain" description="Coenzyme PQQ synthesis protein F-like C-terminal lobe" evidence="2">
    <location>
        <begin position="178"/>
        <end position="239"/>
    </location>
</feature>
<reference evidence="3 4" key="1">
    <citation type="submission" date="2015-07" db="EMBL/GenBank/DDBJ databases">
        <title>The genome of Pseudoloma neurophilia, a relevant intracellular parasite of the zebrafish.</title>
        <authorList>
            <person name="Ndikumana S."/>
            <person name="Pelin A."/>
            <person name="Sanders J."/>
            <person name="Corradi N."/>
        </authorList>
    </citation>
    <scope>NUCLEOTIDE SEQUENCE [LARGE SCALE GENOMIC DNA]</scope>
    <source>
        <strain evidence="3 4">MK1</strain>
    </source>
</reference>
<dbReference type="VEuPathDB" id="MicrosporidiaDB:M153_574000719"/>
<organism evidence="3 4">
    <name type="scientific">Pseudoloma neurophilia</name>
    <dbReference type="NCBI Taxonomy" id="146866"/>
    <lineage>
        <taxon>Eukaryota</taxon>
        <taxon>Fungi</taxon>
        <taxon>Fungi incertae sedis</taxon>
        <taxon>Microsporidia</taxon>
        <taxon>Pseudoloma</taxon>
    </lineage>
</organism>
<evidence type="ECO:0000256" key="1">
    <source>
        <dbReference type="ARBA" id="ARBA00022723"/>
    </source>
</evidence>
<proteinExistence type="predicted"/>
<gene>
    <name evidence="3" type="ORF">M153_574000719</name>
</gene>
<dbReference type="InterPro" id="IPR054734">
    <property type="entry name" value="PqqF-like_C_4"/>
</dbReference>
<dbReference type="Pfam" id="PF22456">
    <property type="entry name" value="PqqF-like_C_4"/>
    <property type="match status" value="1"/>
</dbReference>
<dbReference type="SUPFAM" id="SSF63411">
    <property type="entry name" value="LuxS/MPP-like metallohydrolase"/>
    <property type="match status" value="1"/>
</dbReference>
<keyword evidence="1" id="KW-0479">Metal-binding</keyword>